<organism evidence="1">
    <name type="scientific">bioreactor metagenome</name>
    <dbReference type="NCBI Taxonomy" id="1076179"/>
    <lineage>
        <taxon>unclassified sequences</taxon>
        <taxon>metagenomes</taxon>
        <taxon>ecological metagenomes</taxon>
    </lineage>
</organism>
<evidence type="ECO:0000313" key="1">
    <source>
        <dbReference type="EMBL" id="MPL86806.1"/>
    </source>
</evidence>
<evidence type="ECO:0008006" key="2">
    <source>
        <dbReference type="Google" id="ProtNLM"/>
    </source>
</evidence>
<proteinExistence type="predicted"/>
<protein>
    <recommendedName>
        <fullName evidence="2">Nucleic acid-binding protein</fullName>
    </recommendedName>
</protein>
<dbReference type="AlphaFoldDB" id="A0A644V642"/>
<name>A0A644V642_9ZZZZ</name>
<sequence length="201" mass="22394">MNSGSVSNGQFMSYEREPAKRVFAAELREASKMIKDSEDEKSPVYLLLPTGERCNRVLIAGAITQKDKVGDQNILYRARVSDPTGIFYINASSYQPEAMHQLAKIDTSTPSFVVVVGKPNAYTTPDGKTLISVRAESIVVVDQETRDLWVQDAARSTLERVDALVSNARSEDAVLARETYHLSPEHWKKMVSDALSRIMQL</sequence>
<dbReference type="EMBL" id="VSSQ01000228">
    <property type="protein sequence ID" value="MPL86806.1"/>
    <property type="molecule type" value="Genomic_DNA"/>
</dbReference>
<comment type="caution">
    <text evidence="1">The sequence shown here is derived from an EMBL/GenBank/DDBJ whole genome shotgun (WGS) entry which is preliminary data.</text>
</comment>
<accession>A0A644V642</accession>
<reference evidence="1" key="1">
    <citation type="submission" date="2019-08" db="EMBL/GenBank/DDBJ databases">
        <authorList>
            <person name="Kucharzyk K."/>
            <person name="Murdoch R.W."/>
            <person name="Higgins S."/>
            <person name="Loffler F."/>
        </authorList>
    </citation>
    <scope>NUCLEOTIDE SEQUENCE</scope>
</reference>
<gene>
    <name evidence="1" type="ORF">SDC9_32793</name>
</gene>